<evidence type="ECO:0000256" key="3">
    <source>
        <dbReference type="ARBA" id="ARBA00022980"/>
    </source>
</evidence>
<proteinExistence type="inferred from homology"/>
<protein>
    <recommendedName>
        <fullName evidence="8">Large ribosomal subunit protein mL67</fullName>
    </recommendedName>
</protein>
<comment type="similarity">
    <text evidence="2">Belongs to the mitochondrion-specific ribosomal protein mL67 family.</text>
</comment>
<dbReference type="AlphaFoldDB" id="A0AAD5RXW7"/>
<dbReference type="PANTHER" id="PTHR28184:SF1">
    <property type="entry name" value="LARGE RIBOSOMAL SUBUNIT PROTEIN ML67"/>
    <property type="match status" value="1"/>
</dbReference>
<dbReference type="GO" id="GO:0005739">
    <property type="term" value="C:mitochondrion"/>
    <property type="evidence" value="ECO:0007669"/>
    <property type="project" value="UniProtKB-SubCell"/>
</dbReference>
<sequence>MTNPLRPLSAFSQLSIGVSRTSIRLGSTRRRWKRPRPDLTGFEPGWGEKIWIWREMHTNHVVYSHGEQMKVHAIHASKALDQLPFIFKKTKPSKLRKDYWQKMALIDFGSGKDVVGRSVFQKLRELRHLHEVSWGNEMFFTANGQRTKRERAWALCDQHANTVADMACVLSGVGPSNKMAVNMNEDGTKELLPVKVFWENDLDREYAEEWSDNVEHRFLSEIEKIRKRRDRKERKEKKKKKGLAGAASEVEPEQTHAELVV</sequence>
<dbReference type="PANTHER" id="PTHR28184">
    <property type="entry name" value="MITOCHONDRIAL HOMOLOGOUS RECOMBINATION PROTEIN 1"/>
    <property type="match status" value="1"/>
</dbReference>
<dbReference type="GO" id="GO:0005840">
    <property type="term" value="C:ribosome"/>
    <property type="evidence" value="ECO:0007669"/>
    <property type="project" value="UniProtKB-KW"/>
</dbReference>
<evidence type="ECO:0000256" key="2">
    <source>
        <dbReference type="ARBA" id="ARBA00010741"/>
    </source>
</evidence>
<organism evidence="10 11">
    <name type="scientific">Zalerion maritima</name>
    <dbReference type="NCBI Taxonomy" id="339359"/>
    <lineage>
        <taxon>Eukaryota</taxon>
        <taxon>Fungi</taxon>
        <taxon>Dikarya</taxon>
        <taxon>Ascomycota</taxon>
        <taxon>Pezizomycotina</taxon>
        <taxon>Sordariomycetes</taxon>
        <taxon>Lulworthiomycetidae</taxon>
        <taxon>Lulworthiales</taxon>
        <taxon>Lulworthiaceae</taxon>
        <taxon>Zalerion</taxon>
    </lineage>
</organism>
<dbReference type="GO" id="GO:0000150">
    <property type="term" value="F:DNA strand exchange activity"/>
    <property type="evidence" value="ECO:0007669"/>
    <property type="project" value="InterPro"/>
</dbReference>
<evidence type="ECO:0000256" key="1">
    <source>
        <dbReference type="ARBA" id="ARBA00004173"/>
    </source>
</evidence>
<keyword evidence="3" id="KW-0689">Ribosomal protein</keyword>
<reference evidence="10" key="1">
    <citation type="submission" date="2022-07" db="EMBL/GenBank/DDBJ databases">
        <title>Draft genome sequence of Zalerion maritima ATCC 34329, a (micro)plastics degrading marine fungus.</title>
        <authorList>
            <person name="Paco A."/>
            <person name="Goncalves M.F.M."/>
            <person name="Rocha-Santos T.A.P."/>
            <person name="Alves A."/>
        </authorList>
    </citation>
    <scope>NUCLEOTIDE SEQUENCE</scope>
    <source>
        <strain evidence="10">ATCC 34329</strain>
    </source>
</reference>
<keyword evidence="7" id="KW-0687">Ribonucleoprotein</keyword>
<dbReference type="InterPro" id="IPR024629">
    <property type="entry name" value="Ribosomal_mL67"/>
</dbReference>
<dbReference type="EMBL" id="JAKWBI020000010">
    <property type="protein sequence ID" value="KAJ2906688.1"/>
    <property type="molecule type" value="Genomic_DNA"/>
</dbReference>
<comment type="subcellular location">
    <subcellularLocation>
        <location evidence="1">Mitochondrion</location>
    </subcellularLocation>
</comment>
<dbReference type="Proteomes" id="UP001201980">
    <property type="component" value="Unassembled WGS sequence"/>
</dbReference>
<evidence type="ECO:0000313" key="11">
    <source>
        <dbReference type="Proteomes" id="UP001201980"/>
    </source>
</evidence>
<name>A0AAD5RXW7_9PEZI</name>
<evidence type="ECO:0000313" key="10">
    <source>
        <dbReference type="EMBL" id="KAJ2906688.1"/>
    </source>
</evidence>
<dbReference type="GO" id="GO:0003735">
    <property type="term" value="F:structural constituent of ribosome"/>
    <property type="evidence" value="ECO:0007669"/>
    <property type="project" value="TreeGrafter"/>
</dbReference>
<feature type="region of interest" description="Disordered" evidence="9">
    <location>
        <begin position="229"/>
        <end position="261"/>
    </location>
</feature>
<evidence type="ECO:0000256" key="8">
    <source>
        <dbReference type="ARBA" id="ARBA00035185"/>
    </source>
</evidence>
<evidence type="ECO:0000256" key="7">
    <source>
        <dbReference type="ARBA" id="ARBA00023274"/>
    </source>
</evidence>
<evidence type="ECO:0000256" key="6">
    <source>
        <dbReference type="ARBA" id="ARBA00023163"/>
    </source>
</evidence>
<comment type="caution">
    <text evidence="10">The sequence shown here is derived from an EMBL/GenBank/DDBJ whole genome shotgun (WGS) entry which is preliminary data.</text>
</comment>
<keyword evidence="4" id="KW-0805">Transcription regulation</keyword>
<dbReference type="Pfam" id="PF12829">
    <property type="entry name" value="Mhr1"/>
    <property type="match status" value="1"/>
</dbReference>
<keyword evidence="6" id="KW-0804">Transcription</keyword>
<keyword evidence="5" id="KW-0496">Mitochondrion</keyword>
<dbReference type="GO" id="GO:1990904">
    <property type="term" value="C:ribonucleoprotein complex"/>
    <property type="evidence" value="ECO:0007669"/>
    <property type="project" value="UniProtKB-KW"/>
</dbReference>
<dbReference type="GO" id="GO:0003697">
    <property type="term" value="F:single-stranded DNA binding"/>
    <property type="evidence" value="ECO:0007669"/>
    <property type="project" value="InterPro"/>
</dbReference>
<accession>A0AAD5RXW7</accession>
<evidence type="ECO:0000256" key="9">
    <source>
        <dbReference type="SAM" id="MobiDB-lite"/>
    </source>
</evidence>
<gene>
    <name evidence="10" type="ORF">MKZ38_000424</name>
</gene>
<feature type="compositionally biased region" description="Basic residues" evidence="9">
    <location>
        <begin position="229"/>
        <end position="242"/>
    </location>
</feature>
<evidence type="ECO:0000256" key="4">
    <source>
        <dbReference type="ARBA" id="ARBA00023015"/>
    </source>
</evidence>
<evidence type="ECO:0000256" key="5">
    <source>
        <dbReference type="ARBA" id="ARBA00023128"/>
    </source>
</evidence>
<keyword evidence="11" id="KW-1185">Reference proteome</keyword>